<dbReference type="RefSeq" id="WP_091718116.1">
    <property type="nucleotide sequence ID" value="NZ_LT629779.1"/>
</dbReference>
<dbReference type="InterPro" id="IPR012467">
    <property type="entry name" value="DUF1684"/>
</dbReference>
<dbReference type="PANTHER" id="PTHR41913">
    <property type="entry name" value="DUF1684 DOMAIN-CONTAINING PROTEIN"/>
    <property type="match status" value="1"/>
</dbReference>
<keyword evidence="3" id="KW-1185">Reference proteome</keyword>
<dbReference type="Pfam" id="PF07920">
    <property type="entry name" value="DUF1684"/>
    <property type="match status" value="1"/>
</dbReference>
<dbReference type="OrthoDB" id="5493262at2"/>
<feature type="compositionally biased region" description="Basic and acidic residues" evidence="1">
    <location>
        <begin position="224"/>
        <end position="237"/>
    </location>
</feature>
<name>A0A1H1VK25_9MICC</name>
<dbReference type="EMBL" id="LT629779">
    <property type="protein sequence ID" value="SDS84389.1"/>
    <property type="molecule type" value="Genomic_DNA"/>
</dbReference>
<feature type="region of interest" description="Disordered" evidence="1">
    <location>
        <begin position="224"/>
        <end position="249"/>
    </location>
</feature>
<dbReference type="AlphaFoldDB" id="A0A1H1VK25"/>
<dbReference type="Proteomes" id="UP000198751">
    <property type="component" value="Chromosome I"/>
</dbReference>
<protein>
    <recommendedName>
        <fullName evidence="4">DUF1684 domain-containing protein</fullName>
    </recommendedName>
</protein>
<reference evidence="3" key="1">
    <citation type="submission" date="2016-10" db="EMBL/GenBank/DDBJ databases">
        <authorList>
            <person name="Varghese N."/>
            <person name="Submissions S."/>
        </authorList>
    </citation>
    <scope>NUCLEOTIDE SEQUENCE [LARGE SCALE GENOMIC DNA]</scope>
    <source>
        <strain evidence="3">IMMIB L-1606</strain>
    </source>
</reference>
<evidence type="ECO:0000256" key="1">
    <source>
        <dbReference type="SAM" id="MobiDB-lite"/>
    </source>
</evidence>
<accession>A0A1H1VK25</accession>
<gene>
    <name evidence="2" type="ORF">SAMN04489743_1009</name>
</gene>
<evidence type="ECO:0000313" key="2">
    <source>
        <dbReference type="EMBL" id="SDS84389.1"/>
    </source>
</evidence>
<proteinExistence type="predicted"/>
<organism evidence="2 3">
    <name type="scientific">Pseudarthrobacter equi</name>
    <dbReference type="NCBI Taxonomy" id="728066"/>
    <lineage>
        <taxon>Bacteria</taxon>
        <taxon>Bacillati</taxon>
        <taxon>Actinomycetota</taxon>
        <taxon>Actinomycetes</taxon>
        <taxon>Micrococcales</taxon>
        <taxon>Micrococcaceae</taxon>
        <taxon>Pseudarthrobacter</taxon>
    </lineage>
</organism>
<evidence type="ECO:0008006" key="4">
    <source>
        <dbReference type="Google" id="ProtNLM"/>
    </source>
</evidence>
<sequence length="296" mass="32193">MSTTTPAGTTAPTAKLERWQRFRANRDKALAAGHGWLTLTSFQWLEDSPAAVELVPGLWSAQGNGSAEGAGTRERTTAVLTAVPSDGLTLVETGETVDGTITAVLADEESLMWVQFGGPAGDRTVVELAMRGGRYAIRTRDAESPVFTEFDGVPTYPYNPEWEVTARFEPYPAPVDVPISTANPLVDGVHRTVGEVVFRLPGSPHEFRLQAEEEKLGALTVTFHDETNGDTTDDWRKVSAPRPRPNPDGSFTVVLDFNRAINYPSAFTPYGTCPMPVRNNSLDTRVEAGEKQPYPA</sequence>
<dbReference type="PANTHER" id="PTHR41913:SF1">
    <property type="entry name" value="DUF1684 DOMAIN-CONTAINING PROTEIN"/>
    <property type="match status" value="1"/>
</dbReference>
<evidence type="ECO:0000313" key="3">
    <source>
        <dbReference type="Proteomes" id="UP000198751"/>
    </source>
</evidence>